<keyword evidence="6 8" id="KW-0472">Membrane</keyword>
<feature type="transmembrane region" description="Helical" evidence="8">
    <location>
        <begin position="307"/>
        <end position="333"/>
    </location>
</feature>
<organism evidence="9 10">
    <name type="scientific">Sulfobacillus harzensis</name>
    <dbReference type="NCBI Taxonomy" id="2729629"/>
    <lineage>
        <taxon>Bacteria</taxon>
        <taxon>Bacillati</taxon>
        <taxon>Bacillota</taxon>
        <taxon>Clostridia</taxon>
        <taxon>Eubacteriales</taxon>
        <taxon>Clostridiales Family XVII. Incertae Sedis</taxon>
        <taxon>Sulfobacillus</taxon>
    </lineage>
</organism>
<feature type="transmembrane region" description="Helical" evidence="8">
    <location>
        <begin position="133"/>
        <end position="160"/>
    </location>
</feature>
<sequence length="402" mass="46054">MQRDMALPWWKRMVALGSIITWMVWAYVRLMPPSTMIRHGQLLINRYNAWSYDHLAYSDVVKLYQTRFLFLHFVPYIQNRIEYPVVMGLFMWLTSLGHGVSLYFFITFSVFTMVALSVYFVMERLVPQQAIYFGVLPLLMVYGLLNWDLLGIGFMVFGWYGYKRHAYVPSAILFSLGVFAKLFPIFFLPFIATELWRTGQRKTLGRMVVTFAVTAVVVNGPFILGNWKNWAYFFTFNAGRGLGADIYANPWIHGISTAAANAFSLMVVVATVLYFMWRVYRGGRVVEATALSFTVFLIVNKVYSPQYTLWVFVLAILAEWPVWTYVVITLAGLTDYVNSFTVLQLLSTKSPSGRWYVDHVFFLGVLYRYLSLLVSGAGAALTRQTAGRRSQNISLDAELPAS</sequence>
<evidence type="ECO:0000313" key="10">
    <source>
        <dbReference type="Proteomes" id="UP000533476"/>
    </source>
</evidence>
<feature type="transmembrane region" description="Helical" evidence="8">
    <location>
        <begin position="100"/>
        <end position="121"/>
    </location>
</feature>
<evidence type="ECO:0000256" key="6">
    <source>
        <dbReference type="ARBA" id="ARBA00023136"/>
    </source>
</evidence>
<dbReference type="InterPro" id="IPR018584">
    <property type="entry name" value="GT87"/>
</dbReference>
<protein>
    <submittedName>
        <fullName evidence="9">DUF2029 domain-containing protein</fullName>
    </submittedName>
</protein>
<accession>A0A7Y0Q5R7</accession>
<comment type="similarity">
    <text evidence="7">Belongs to the glycosyltransferase 87 family.</text>
</comment>
<gene>
    <name evidence="9" type="ORF">HIJ39_19945</name>
</gene>
<evidence type="ECO:0000313" key="9">
    <source>
        <dbReference type="EMBL" id="NMP24589.1"/>
    </source>
</evidence>
<dbReference type="AlphaFoldDB" id="A0A7Y0Q5R7"/>
<feature type="transmembrane region" description="Helical" evidence="8">
    <location>
        <begin position="12"/>
        <end position="28"/>
    </location>
</feature>
<feature type="transmembrane region" description="Helical" evidence="8">
    <location>
        <begin position="360"/>
        <end position="381"/>
    </location>
</feature>
<evidence type="ECO:0000256" key="8">
    <source>
        <dbReference type="SAM" id="Phobius"/>
    </source>
</evidence>
<name>A0A7Y0Q5R7_9FIRM</name>
<dbReference type="Proteomes" id="UP000533476">
    <property type="component" value="Unassembled WGS sequence"/>
</dbReference>
<dbReference type="GO" id="GO:0005886">
    <property type="term" value="C:plasma membrane"/>
    <property type="evidence" value="ECO:0007669"/>
    <property type="project" value="UniProtKB-SubCell"/>
</dbReference>
<keyword evidence="3" id="KW-0808">Transferase</keyword>
<keyword evidence="4 8" id="KW-0812">Transmembrane</keyword>
<feature type="transmembrane region" description="Helical" evidence="8">
    <location>
        <begin position="204"/>
        <end position="224"/>
    </location>
</feature>
<comment type="caution">
    <text evidence="9">The sequence shown here is derived from an EMBL/GenBank/DDBJ whole genome shotgun (WGS) entry which is preliminary data.</text>
</comment>
<keyword evidence="10" id="KW-1185">Reference proteome</keyword>
<keyword evidence="5 8" id="KW-1133">Transmembrane helix</keyword>
<evidence type="ECO:0000256" key="2">
    <source>
        <dbReference type="ARBA" id="ARBA00022475"/>
    </source>
</evidence>
<reference evidence="9 10" key="1">
    <citation type="submission" date="2020-04" db="EMBL/GenBank/DDBJ databases">
        <authorList>
            <person name="Zhang R."/>
            <person name="Schippers A."/>
        </authorList>
    </citation>
    <scope>NUCLEOTIDE SEQUENCE [LARGE SCALE GENOMIC DNA]</scope>
    <source>
        <strain evidence="9 10">DSM 109850</strain>
    </source>
</reference>
<feature type="transmembrane region" description="Helical" evidence="8">
    <location>
        <begin position="166"/>
        <end position="192"/>
    </location>
</feature>
<proteinExistence type="inferred from homology"/>
<feature type="transmembrane region" description="Helical" evidence="8">
    <location>
        <begin position="255"/>
        <end position="277"/>
    </location>
</feature>
<dbReference type="RefSeq" id="WP_169102799.1">
    <property type="nucleotide sequence ID" value="NZ_JABBVZ010000126.1"/>
</dbReference>
<evidence type="ECO:0000256" key="3">
    <source>
        <dbReference type="ARBA" id="ARBA00022679"/>
    </source>
</evidence>
<evidence type="ECO:0000256" key="7">
    <source>
        <dbReference type="ARBA" id="ARBA00024033"/>
    </source>
</evidence>
<dbReference type="GO" id="GO:0016758">
    <property type="term" value="F:hexosyltransferase activity"/>
    <property type="evidence" value="ECO:0007669"/>
    <property type="project" value="InterPro"/>
</dbReference>
<keyword evidence="2" id="KW-1003">Cell membrane</keyword>
<evidence type="ECO:0000256" key="4">
    <source>
        <dbReference type="ARBA" id="ARBA00022692"/>
    </source>
</evidence>
<dbReference type="Pfam" id="PF09594">
    <property type="entry name" value="GT87"/>
    <property type="match status" value="1"/>
</dbReference>
<dbReference type="EMBL" id="JABBVZ010000126">
    <property type="protein sequence ID" value="NMP24589.1"/>
    <property type="molecule type" value="Genomic_DNA"/>
</dbReference>
<evidence type="ECO:0000256" key="5">
    <source>
        <dbReference type="ARBA" id="ARBA00022989"/>
    </source>
</evidence>
<evidence type="ECO:0000256" key="1">
    <source>
        <dbReference type="ARBA" id="ARBA00004651"/>
    </source>
</evidence>
<comment type="subcellular location">
    <subcellularLocation>
        <location evidence="1">Cell membrane</location>
        <topology evidence="1">Multi-pass membrane protein</topology>
    </subcellularLocation>
</comment>